<comment type="similarity">
    <text evidence="4 6">Belongs to the GART family.</text>
</comment>
<comment type="pathway">
    <text evidence="1 6">Purine metabolism; IMP biosynthesis via de novo pathway; N(2)-formyl-N(1)-(5-phospho-D-ribosyl)glycinamide from N(1)-(5-phospho-D-ribosyl)glycinamide (10-formyl THF route): step 1/1.</text>
</comment>
<feature type="binding site" evidence="6">
    <location>
        <position position="65"/>
    </location>
    <ligand>
        <name>(6R)-10-formyltetrahydrofolate</name>
        <dbReference type="ChEBI" id="CHEBI:195366"/>
    </ligand>
</feature>
<dbReference type="SUPFAM" id="SSF53328">
    <property type="entry name" value="Formyltransferase"/>
    <property type="match status" value="1"/>
</dbReference>
<dbReference type="InterPro" id="IPR036477">
    <property type="entry name" value="Formyl_transf_N_sf"/>
</dbReference>
<dbReference type="OrthoDB" id="9806170at2"/>
<comment type="function">
    <text evidence="6">Catalyzes the transfer of a formyl group from 10-formyltetrahydrofolate to 5-phospho-ribosyl-glycinamide (GAR), producing 5-phospho-ribosyl-N-formylglycinamide (FGAR) and tetrahydrofolate.</text>
</comment>
<keyword evidence="2 6" id="KW-0808">Transferase</keyword>
<dbReference type="PANTHER" id="PTHR43369">
    <property type="entry name" value="PHOSPHORIBOSYLGLYCINAMIDE FORMYLTRANSFERASE"/>
    <property type="match status" value="1"/>
</dbReference>
<dbReference type="NCBIfam" id="TIGR00639">
    <property type="entry name" value="PurN"/>
    <property type="match status" value="1"/>
</dbReference>
<dbReference type="Pfam" id="PF00551">
    <property type="entry name" value="Formyl_trans_N"/>
    <property type="match status" value="1"/>
</dbReference>
<evidence type="ECO:0000256" key="3">
    <source>
        <dbReference type="ARBA" id="ARBA00022755"/>
    </source>
</evidence>
<organism evidence="8 9">
    <name type="scientific">Cephaloticoccus primus</name>
    <dbReference type="NCBI Taxonomy" id="1548207"/>
    <lineage>
        <taxon>Bacteria</taxon>
        <taxon>Pseudomonadati</taxon>
        <taxon>Verrucomicrobiota</taxon>
        <taxon>Opitutia</taxon>
        <taxon>Opitutales</taxon>
        <taxon>Opitutaceae</taxon>
        <taxon>Cephaloticoccus</taxon>
    </lineage>
</organism>
<feature type="active site" description="Proton donor" evidence="6">
    <location>
        <position position="111"/>
    </location>
</feature>
<feature type="domain" description="Formyl transferase N-terminal" evidence="7">
    <location>
        <begin position="1"/>
        <end position="184"/>
    </location>
</feature>
<dbReference type="GO" id="GO:0004644">
    <property type="term" value="F:phosphoribosylglycinamide formyltransferase activity"/>
    <property type="evidence" value="ECO:0007669"/>
    <property type="project" value="UniProtKB-UniRule"/>
</dbReference>
<comment type="caution">
    <text evidence="8">The sequence shown here is derived from an EMBL/GenBank/DDBJ whole genome shotgun (WGS) entry which is preliminary data.</text>
</comment>
<comment type="caution">
    <text evidence="6">Lacks conserved residue(s) required for the propagation of feature annotation.</text>
</comment>
<accession>A0A139SIY2</accession>
<protein>
    <recommendedName>
        <fullName evidence="6">Phosphoribosylglycinamide formyltransferase</fullName>
        <ecNumber evidence="6">2.1.2.2</ecNumber>
    </recommendedName>
    <alternativeName>
        <fullName evidence="6">5'-phosphoribosylglycinamide transformylase</fullName>
    </alternativeName>
    <alternativeName>
        <fullName evidence="6">GAR transformylase</fullName>
        <shortName evidence="6">GART</shortName>
    </alternativeName>
</protein>
<name>A0A139SIY2_9BACT</name>
<evidence type="ECO:0000259" key="7">
    <source>
        <dbReference type="Pfam" id="PF00551"/>
    </source>
</evidence>
<dbReference type="GO" id="GO:0005829">
    <property type="term" value="C:cytosol"/>
    <property type="evidence" value="ECO:0007669"/>
    <property type="project" value="TreeGrafter"/>
</dbReference>
<keyword evidence="3 6" id="KW-0658">Purine biosynthesis</keyword>
<evidence type="ECO:0000256" key="5">
    <source>
        <dbReference type="ARBA" id="ARBA00047664"/>
    </source>
</evidence>
<dbReference type="STRING" id="1548207.AXK11_08300"/>
<evidence type="ECO:0000313" key="9">
    <source>
        <dbReference type="Proteomes" id="UP000070058"/>
    </source>
</evidence>
<evidence type="ECO:0000256" key="4">
    <source>
        <dbReference type="ARBA" id="ARBA00038440"/>
    </source>
</evidence>
<evidence type="ECO:0000256" key="6">
    <source>
        <dbReference type="HAMAP-Rule" id="MF_01930"/>
    </source>
</evidence>
<dbReference type="InterPro" id="IPR004607">
    <property type="entry name" value="GART"/>
</dbReference>
<dbReference type="InterPro" id="IPR002376">
    <property type="entry name" value="Formyl_transf_N"/>
</dbReference>
<dbReference type="RefSeq" id="WP_068631163.1">
    <property type="nucleotide sequence ID" value="NZ_LSZQ01000062.1"/>
</dbReference>
<dbReference type="Proteomes" id="UP000070058">
    <property type="component" value="Unassembled WGS sequence"/>
</dbReference>
<dbReference type="UniPathway" id="UPA00074">
    <property type="reaction ID" value="UER00126"/>
</dbReference>
<feature type="binding site" evidence="6">
    <location>
        <position position="109"/>
    </location>
    <ligand>
        <name>(6R)-10-formyltetrahydrofolate</name>
        <dbReference type="ChEBI" id="CHEBI:195366"/>
    </ligand>
</feature>
<comment type="catalytic activity">
    <reaction evidence="5 6">
        <text>N(1)-(5-phospho-beta-D-ribosyl)glycinamide + (6R)-10-formyltetrahydrofolate = N(2)-formyl-N(1)-(5-phospho-beta-D-ribosyl)glycinamide + (6S)-5,6,7,8-tetrahydrofolate + H(+)</text>
        <dbReference type="Rhea" id="RHEA:15053"/>
        <dbReference type="ChEBI" id="CHEBI:15378"/>
        <dbReference type="ChEBI" id="CHEBI:57453"/>
        <dbReference type="ChEBI" id="CHEBI:143788"/>
        <dbReference type="ChEBI" id="CHEBI:147286"/>
        <dbReference type="ChEBI" id="CHEBI:195366"/>
        <dbReference type="EC" id="2.1.2.2"/>
    </reaction>
</comment>
<feature type="binding site" evidence="6">
    <location>
        <begin position="11"/>
        <end position="13"/>
    </location>
    <ligand>
        <name>N(1)-(5-phospho-beta-D-ribosyl)glycinamide</name>
        <dbReference type="ChEBI" id="CHEBI:143788"/>
    </ligand>
</feature>
<dbReference type="HAMAP" id="MF_01930">
    <property type="entry name" value="PurN"/>
    <property type="match status" value="1"/>
</dbReference>
<gene>
    <name evidence="6" type="primary">purN</name>
    <name evidence="8" type="ORF">AXK11_08300</name>
</gene>
<sequence length="192" mass="20411">MRIVILGSGRGSNAEAILRTQAAGKLGRAQVVQIFSDQPEAGILDLGARFSVPARYLDPAPFKTKLDGEAELRYIDAIRAPAPDLVVLAGFMRVIKPAFLDAFAGKIINLHPSLLPSFPGLDGIGQAWRRGVKVTGCTVHYVTAEVDGGPIIDQAVVRIEEGDSLETLAEKVHAAEHALLPAVIARLSESSP</sequence>
<keyword evidence="9" id="KW-1185">Reference proteome</keyword>
<evidence type="ECO:0000313" key="8">
    <source>
        <dbReference type="EMBL" id="KXU34493.1"/>
    </source>
</evidence>
<feature type="site" description="Raises pKa of active site His" evidence="6">
    <location>
        <position position="147"/>
    </location>
</feature>
<dbReference type="InterPro" id="IPR001555">
    <property type="entry name" value="GART_AS"/>
</dbReference>
<dbReference type="GO" id="GO:0006189">
    <property type="term" value="P:'de novo' IMP biosynthetic process"/>
    <property type="evidence" value="ECO:0007669"/>
    <property type="project" value="UniProtKB-UniRule"/>
</dbReference>
<proteinExistence type="inferred from homology"/>
<evidence type="ECO:0000256" key="1">
    <source>
        <dbReference type="ARBA" id="ARBA00005054"/>
    </source>
</evidence>
<reference evidence="9" key="1">
    <citation type="submission" date="2016-02" db="EMBL/GenBank/DDBJ databases">
        <authorList>
            <person name="Sanders J.G."/>
            <person name="Lin J.Y."/>
            <person name="Wertz J.T."/>
            <person name="Russell J.A."/>
            <person name="Moreau C.S."/>
            <person name="Powell S."/>
        </authorList>
    </citation>
    <scope>NUCLEOTIDE SEQUENCE [LARGE SCALE GENOMIC DNA]</scope>
    <source>
        <strain evidence="9">CAG34</strain>
    </source>
</reference>
<dbReference type="AlphaFoldDB" id="A0A139SIY2"/>
<dbReference type="EMBL" id="LSZQ01000062">
    <property type="protein sequence ID" value="KXU34493.1"/>
    <property type="molecule type" value="Genomic_DNA"/>
</dbReference>
<dbReference type="PROSITE" id="PS00373">
    <property type="entry name" value="GART"/>
    <property type="match status" value="1"/>
</dbReference>
<dbReference type="PANTHER" id="PTHR43369:SF2">
    <property type="entry name" value="PHOSPHORIBOSYLGLYCINAMIDE FORMYLTRANSFERASE"/>
    <property type="match status" value="1"/>
</dbReference>
<dbReference type="CDD" id="cd08645">
    <property type="entry name" value="FMT_core_GART"/>
    <property type="match status" value="1"/>
</dbReference>
<dbReference type="EC" id="2.1.2.2" evidence="6"/>
<dbReference type="Gene3D" id="3.40.50.170">
    <property type="entry name" value="Formyl transferase, N-terminal domain"/>
    <property type="match status" value="1"/>
</dbReference>
<evidence type="ECO:0000256" key="2">
    <source>
        <dbReference type="ARBA" id="ARBA00022679"/>
    </source>
</evidence>